<evidence type="ECO:0008006" key="4">
    <source>
        <dbReference type="Google" id="ProtNLM"/>
    </source>
</evidence>
<feature type="region of interest" description="Disordered" evidence="1">
    <location>
        <begin position="70"/>
        <end position="104"/>
    </location>
</feature>
<feature type="compositionally biased region" description="Acidic residues" evidence="1">
    <location>
        <begin position="200"/>
        <end position="238"/>
    </location>
</feature>
<evidence type="ECO:0000313" key="3">
    <source>
        <dbReference type="Proteomes" id="UP000760860"/>
    </source>
</evidence>
<name>A0A8T1HE19_9STRA</name>
<protein>
    <recommendedName>
        <fullName evidence="4">Ankyrin repeat-containing domain</fullName>
    </recommendedName>
</protein>
<dbReference type="EMBL" id="RCMV01001126">
    <property type="protein sequence ID" value="KAG3210226.1"/>
    <property type="molecule type" value="Genomic_DNA"/>
</dbReference>
<evidence type="ECO:0000256" key="1">
    <source>
        <dbReference type="SAM" id="MobiDB-lite"/>
    </source>
</evidence>
<reference evidence="2" key="1">
    <citation type="submission" date="2018-05" db="EMBL/GenBank/DDBJ databases">
        <title>Effector identification in a new, highly contiguous assembly of the strawberry crown rot pathogen Phytophthora cactorum.</title>
        <authorList>
            <person name="Armitage A.D."/>
            <person name="Nellist C.F."/>
            <person name="Bates H."/>
            <person name="Vickerstaff R.J."/>
            <person name="Harrison R.J."/>
        </authorList>
    </citation>
    <scope>NUCLEOTIDE SEQUENCE</scope>
    <source>
        <strain evidence="2">P421</strain>
    </source>
</reference>
<accession>A0A8T1HE19</accession>
<comment type="caution">
    <text evidence="2">The sequence shown here is derived from an EMBL/GenBank/DDBJ whole genome shotgun (WGS) entry which is preliminary data.</text>
</comment>
<evidence type="ECO:0000313" key="2">
    <source>
        <dbReference type="EMBL" id="KAG3210226.1"/>
    </source>
</evidence>
<feature type="region of interest" description="Disordered" evidence="1">
    <location>
        <begin position="192"/>
        <end position="241"/>
    </location>
</feature>
<dbReference type="Gene3D" id="1.10.10.60">
    <property type="entry name" value="Homeodomain-like"/>
    <property type="match status" value="1"/>
</dbReference>
<dbReference type="VEuPathDB" id="FungiDB:PC110_g11787"/>
<dbReference type="Proteomes" id="UP000760860">
    <property type="component" value="Unassembled WGS sequence"/>
</dbReference>
<dbReference type="AlphaFoldDB" id="A0A8T1HE19"/>
<sequence>MPRGTRLASEEIGKAKALRAEHRSFRYIAEYLGRSEHAIRNLLNPKRKVSPTKKAKQRLLSLMGFQTSGVTNTARERRTMRQPQQTDTGHETKRARTESSQESKGLSRLLSAIVALSYAMGQGRRGVATMGVESKLVRIEGSLFPDKISALVHVLESIDELLMRPEEVAIKFAATNQLLWIDRLLESLDEREKQTANERDDSEESNCDSDESSDDNEEFSDIDDSEDDRDGHSEDEEMIAGSSADEVALRKMYRATWQVLNEAATNGHLDVVNFAMDYATEWGYVELYAASEFNGT</sequence>
<organism evidence="2 3">
    <name type="scientific">Phytophthora cactorum</name>
    <dbReference type="NCBI Taxonomy" id="29920"/>
    <lineage>
        <taxon>Eukaryota</taxon>
        <taxon>Sar</taxon>
        <taxon>Stramenopiles</taxon>
        <taxon>Oomycota</taxon>
        <taxon>Peronosporomycetes</taxon>
        <taxon>Peronosporales</taxon>
        <taxon>Peronosporaceae</taxon>
        <taxon>Phytophthora</taxon>
    </lineage>
</organism>
<gene>
    <name evidence="2" type="ORF">PC129_g18771</name>
</gene>
<feature type="compositionally biased region" description="Basic and acidic residues" evidence="1">
    <location>
        <begin position="88"/>
        <end position="101"/>
    </location>
</feature>
<proteinExistence type="predicted"/>